<comment type="similarity">
    <text evidence="12">In the C-terminal section; belongs to the cytidylyltransferase family.</text>
</comment>
<dbReference type="InterPro" id="IPR011913">
    <property type="entry name" value="RfaE_dom_I"/>
</dbReference>
<dbReference type="InterPro" id="IPR002173">
    <property type="entry name" value="Carboh/pur_kinase_PfkB_CS"/>
</dbReference>
<comment type="similarity">
    <text evidence="12">In the N-terminal section; belongs to the carbohydrate kinase PfkB family.</text>
</comment>
<evidence type="ECO:0000256" key="10">
    <source>
        <dbReference type="ARBA" id="ARBA00023277"/>
    </source>
</evidence>
<dbReference type="UniPathway" id="UPA00958"/>
<comment type="pathway">
    <text evidence="3">Bacterial outer membrane biogenesis; LPS core biosynthesis.</text>
</comment>
<feature type="region of interest" description="Cytidylyltransferase" evidence="12">
    <location>
        <begin position="373"/>
        <end position="503"/>
    </location>
</feature>
<evidence type="ECO:0000256" key="7">
    <source>
        <dbReference type="ARBA" id="ARBA00022777"/>
    </source>
</evidence>
<keyword evidence="9 12" id="KW-0511">Multifunctional enzyme</keyword>
<dbReference type="GO" id="GO:0016773">
    <property type="term" value="F:phosphotransferase activity, alcohol group as acceptor"/>
    <property type="evidence" value="ECO:0007669"/>
    <property type="project" value="InterPro"/>
</dbReference>
<dbReference type="GO" id="GO:0033785">
    <property type="term" value="F:heptose 7-phosphate kinase activity"/>
    <property type="evidence" value="ECO:0007669"/>
    <property type="project" value="UniProtKB-UniRule"/>
</dbReference>
<keyword evidence="8 12" id="KW-0067">ATP-binding</keyword>
<evidence type="ECO:0000313" key="15">
    <source>
        <dbReference type="EMBL" id="QDU34983.1"/>
    </source>
</evidence>
<proteinExistence type="inferred from homology"/>
<comment type="catalytic activity">
    <reaction evidence="12">
        <text>D-glycero-beta-D-manno-heptose 7-phosphate + ATP = D-glycero-beta-D-manno-heptose 1,7-bisphosphate + ADP + H(+)</text>
        <dbReference type="Rhea" id="RHEA:27473"/>
        <dbReference type="ChEBI" id="CHEBI:15378"/>
        <dbReference type="ChEBI" id="CHEBI:30616"/>
        <dbReference type="ChEBI" id="CHEBI:60204"/>
        <dbReference type="ChEBI" id="CHEBI:60208"/>
        <dbReference type="ChEBI" id="CHEBI:456216"/>
        <dbReference type="EC" id="2.7.1.167"/>
    </reaction>
</comment>
<dbReference type="GO" id="GO:0009244">
    <property type="term" value="P:lipopolysaccharide core region biosynthetic process"/>
    <property type="evidence" value="ECO:0007669"/>
    <property type="project" value="UniProtKB-UniPathway"/>
</dbReference>
<dbReference type="PANTHER" id="PTHR46969:SF1">
    <property type="entry name" value="BIFUNCTIONAL PROTEIN HLDE"/>
    <property type="match status" value="1"/>
</dbReference>
<dbReference type="InterPro" id="IPR014729">
    <property type="entry name" value="Rossmann-like_a/b/a_fold"/>
</dbReference>
<evidence type="ECO:0000259" key="13">
    <source>
        <dbReference type="Pfam" id="PF00294"/>
    </source>
</evidence>
<organism evidence="15 16">
    <name type="scientific">Poriferisphaera corsica</name>
    <dbReference type="NCBI Taxonomy" id="2528020"/>
    <lineage>
        <taxon>Bacteria</taxon>
        <taxon>Pseudomonadati</taxon>
        <taxon>Planctomycetota</taxon>
        <taxon>Phycisphaerae</taxon>
        <taxon>Phycisphaerales</taxon>
        <taxon>Phycisphaeraceae</taxon>
        <taxon>Poriferisphaera</taxon>
    </lineage>
</organism>
<evidence type="ECO:0000256" key="9">
    <source>
        <dbReference type="ARBA" id="ARBA00023268"/>
    </source>
</evidence>
<dbReference type="KEGG" id="pcor:KS4_30600"/>
<dbReference type="NCBIfam" id="TIGR02198">
    <property type="entry name" value="rfaE_dom_I"/>
    <property type="match status" value="1"/>
</dbReference>
<comment type="function">
    <text evidence="1 12">Catalyzes the phosphorylation of D-glycero-D-manno-heptose 7-phosphate at the C-1 position to selectively form D-glycero-beta-D-manno-heptose-1,7-bisphosphate.</text>
</comment>
<feature type="domain" description="Cytidyltransferase-like" evidence="14">
    <location>
        <begin position="373"/>
        <end position="467"/>
    </location>
</feature>
<dbReference type="OrthoDB" id="9802794at2"/>
<evidence type="ECO:0000256" key="6">
    <source>
        <dbReference type="ARBA" id="ARBA00022741"/>
    </source>
</evidence>
<dbReference type="NCBIfam" id="TIGR02199">
    <property type="entry name" value="rfaE_dom_II"/>
    <property type="match status" value="1"/>
</dbReference>
<accession>A0A517YXN2</accession>
<protein>
    <recommendedName>
        <fullName evidence="12">Bifunctional protein HldE</fullName>
    </recommendedName>
    <domain>
        <recommendedName>
            <fullName evidence="12">D-beta-D-heptose 7-phosphate kinase</fullName>
            <ecNumber evidence="12">2.7.1.167</ecNumber>
        </recommendedName>
        <alternativeName>
            <fullName evidence="12">D-beta-D-heptose 7-phosphotransferase</fullName>
        </alternativeName>
        <alternativeName>
            <fullName evidence="12">D-glycero-beta-D-manno-heptose-7-phosphate kinase</fullName>
        </alternativeName>
    </domain>
    <domain>
        <recommendedName>
            <fullName evidence="12">D-beta-D-heptose 1-phosphate adenylyltransferase</fullName>
            <ecNumber evidence="12">2.7.7.70</ecNumber>
        </recommendedName>
        <alternativeName>
            <fullName evidence="12">D-glycero-beta-D-manno-heptose 1-phosphate adenylyltransferase</fullName>
        </alternativeName>
    </domain>
</protein>
<dbReference type="PANTHER" id="PTHR46969">
    <property type="entry name" value="BIFUNCTIONAL PROTEIN HLDE"/>
    <property type="match status" value="1"/>
</dbReference>
<keyword evidence="10 12" id="KW-0119">Carbohydrate metabolism</keyword>
<feature type="active site" evidence="12">
    <location>
        <position position="286"/>
    </location>
</feature>
<dbReference type="InterPro" id="IPR011611">
    <property type="entry name" value="PfkB_dom"/>
</dbReference>
<dbReference type="InterPro" id="IPR004821">
    <property type="entry name" value="Cyt_trans-like"/>
</dbReference>
<name>A0A517YXN2_9BACT</name>
<dbReference type="NCBIfam" id="TIGR00125">
    <property type="entry name" value="cyt_tran_rel"/>
    <property type="match status" value="1"/>
</dbReference>
<evidence type="ECO:0000313" key="16">
    <source>
        <dbReference type="Proteomes" id="UP000317369"/>
    </source>
</evidence>
<evidence type="ECO:0000256" key="1">
    <source>
        <dbReference type="ARBA" id="ARBA00002319"/>
    </source>
</evidence>
<evidence type="ECO:0000256" key="2">
    <source>
        <dbReference type="ARBA" id="ARBA00003753"/>
    </source>
</evidence>
<evidence type="ECO:0000256" key="4">
    <source>
        <dbReference type="ARBA" id="ARBA00022679"/>
    </source>
</evidence>
<dbReference type="PROSITE" id="PS00583">
    <property type="entry name" value="PFKB_KINASES_1"/>
    <property type="match status" value="1"/>
</dbReference>
<comment type="pathway">
    <text evidence="12">Nucleotide-sugar biosynthesis; ADP-L-glycero-beta-D-manno-heptose biosynthesis; ADP-L-glycero-beta-D-manno-heptose from D-glycero-beta-D-manno-heptose 7-phosphate: step 1/4.</text>
</comment>
<feature type="region of interest" description="Ribokinase" evidence="12">
    <location>
        <begin position="1"/>
        <end position="345"/>
    </location>
</feature>
<dbReference type="InterPro" id="IPR023030">
    <property type="entry name" value="Bifunc_HldE"/>
</dbReference>
<keyword evidence="4 12" id="KW-0808">Transferase</keyword>
<sequence>MSFEQPSNEQVETLLRGALGKKIAVVGDAMLDGYIIGRIDRISPEAPVPVLEVEKEDWKLGGAANVAQCLVALGCDVRMCCITGDDPDGRLFADELKNLTIDPVGVIADASRPTTRKTRVIAKQQQVVRLDHEVTHEPAAGIEKKLITQVKAAAKWADAVILSDYDKGVLTERVCQAVIEAAKGVGEIGVPVLVDPKVRPWAKYKGATVLKPNRKETEQYVGFAITNDVTAEEAAKQLAKKLKAQSVLVTRGSAGMSLLAGKGKAQGLTTFKAEQHEVFDVTGAGDVVISVLAALLAAGADTGTATWLANVAAGIKVQKFGAATVTGQEILDAIDSQTTAVARELDYERKVMTLKEAAAFAKKMQKQGKKVVFTNGCFDILHLGHVTYLEKSRRTGDAMIVGINTDDSVKRLKGPGRPVQKEHDRARIIASQACVDGVVLFDEDTPYDLIKSVNPDILTKGADYKRKEDIVGWDIVEKNGGSIQRIELVEGKSTTNLIEKSKE</sequence>
<dbReference type="SUPFAM" id="SSF52374">
    <property type="entry name" value="Nucleotidylyl transferase"/>
    <property type="match status" value="1"/>
</dbReference>
<dbReference type="InterPro" id="IPR029056">
    <property type="entry name" value="Ribokinase-like"/>
</dbReference>
<dbReference type="InterPro" id="IPR011914">
    <property type="entry name" value="RfaE_dom_II"/>
</dbReference>
<dbReference type="GO" id="GO:0033786">
    <property type="term" value="F:heptose-1-phosphate adenylyltransferase activity"/>
    <property type="evidence" value="ECO:0007669"/>
    <property type="project" value="UniProtKB-UniRule"/>
</dbReference>
<dbReference type="EC" id="2.7.1.167" evidence="12"/>
<dbReference type="Pfam" id="PF01467">
    <property type="entry name" value="CTP_transf_like"/>
    <property type="match status" value="1"/>
</dbReference>
<dbReference type="GO" id="GO:0005829">
    <property type="term" value="C:cytosol"/>
    <property type="evidence" value="ECO:0007669"/>
    <property type="project" value="TreeGrafter"/>
</dbReference>
<dbReference type="UniPathway" id="UPA00356">
    <property type="reaction ID" value="UER00437"/>
</dbReference>
<keyword evidence="16" id="KW-1185">Reference proteome</keyword>
<feature type="domain" description="Carbohydrate kinase PfkB" evidence="13">
    <location>
        <begin position="21"/>
        <end position="324"/>
    </location>
</feature>
<reference evidence="15 16" key="1">
    <citation type="submission" date="2019-02" db="EMBL/GenBank/DDBJ databases">
        <title>Deep-cultivation of Planctomycetes and their phenomic and genomic characterization uncovers novel biology.</title>
        <authorList>
            <person name="Wiegand S."/>
            <person name="Jogler M."/>
            <person name="Boedeker C."/>
            <person name="Pinto D."/>
            <person name="Vollmers J."/>
            <person name="Rivas-Marin E."/>
            <person name="Kohn T."/>
            <person name="Peeters S.H."/>
            <person name="Heuer A."/>
            <person name="Rast P."/>
            <person name="Oberbeckmann S."/>
            <person name="Bunk B."/>
            <person name="Jeske O."/>
            <person name="Meyerdierks A."/>
            <person name="Storesund J.E."/>
            <person name="Kallscheuer N."/>
            <person name="Luecker S."/>
            <person name="Lage O.M."/>
            <person name="Pohl T."/>
            <person name="Merkel B.J."/>
            <person name="Hornburger P."/>
            <person name="Mueller R.-W."/>
            <person name="Bruemmer F."/>
            <person name="Labrenz M."/>
            <person name="Spormann A.M."/>
            <person name="Op den Camp H."/>
            <person name="Overmann J."/>
            <person name="Amann R."/>
            <person name="Jetten M.S.M."/>
            <person name="Mascher T."/>
            <person name="Medema M.H."/>
            <person name="Devos D.P."/>
            <person name="Kaster A.-K."/>
            <person name="Ovreas L."/>
            <person name="Rohde M."/>
            <person name="Galperin M.Y."/>
            <person name="Jogler C."/>
        </authorList>
    </citation>
    <scope>NUCLEOTIDE SEQUENCE [LARGE SCALE GENOMIC DNA]</scope>
    <source>
        <strain evidence="15 16">KS4</strain>
    </source>
</reference>
<dbReference type="Proteomes" id="UP000317369">
    <property type="component" value="Chromosome"/>
</dbReference>
<dbReference type="AlphaFoldDB" id="A0A517YXN2"/>
<evidence type="ECO:0000256" key="3">
    <source>
        <dbReference type="ARBA" id="ARBA00004713"/>
    </source>
</evidence>
<comment type="subunit">
    <text evidence="12">Homodimer.</text>
</comment>
<evidence type="ECO:0000259" key="14">
    <source>
        <dbReference type="Pfam" id="PF01467"/>
    </source>
</evidence>
<comment type="catalytic activity">
    <reaction evidence="11 12">
        <text>D-glycero-beta-D-manno-heptose 1-phosphate + ATP + H(+) = ADP-D-glycero-beta-D-manno-heptose + diphosphate</text>
        <dbReference type="Rhea" id="RHEA:27465"/>
        <dbReference type="ChEBI" id="CHEBI:15378"/>
        <dbReference type="ChEBI" id="CHEBI:30616"/>
        <dbReference type="ChEBI" id="CHEBI:33019"/>
        <dbReference type="ChEBI" id="CHEBI:59967"/>
        <dbReference type="ChEBI" id="CHEBI:61593"/>
        <dbReference type="EC" id="2.7.7.70"/>
    </reaction>
</comment>
<feature type="binding site" evidence="12">
    <location>
        <begin position="213"/>
        <end position="216"/>
    </location>
    <ligand>
        <name>ATP</name>
        <dbReference type="ChEBI" id="CHEBI:30616"/>
    </ligand>
</feature>
<evidence type="ECO:0000256" key="12">
    <source>
        <dbReference type="HAMAP-Rule" id="MF_01603"/>
    </source>
</evidence>
<comment type="pathway">
    <text evidence="12">Nucleotide-sugar biosynthesis; ADP-L-glycero-beta-D-manno-heptose biosynthesis; ADP-L-glycero-beta-D-manno-heptose from D-glycero-beta-D-manno-heptose 7-phosphate: step 3/4.</text>
</comment>
<dbReference type="RefSeq" id="WP_145079619.1">
    <property type="nucleotide sequence ID" value="NZ_CP036425.1"/>
</dbReference>
<keyword evidence="6 12" id="KW-0547">Nucleotide-binding</keyword>
<dbReference type="Gene3D" id="3.40.50.620">
    <property type="entry name" value="HUPs"/>
    <property type="match status" value="1"/>
</dbReference>
<evidence type="ECO:0000256" key="5">
    <source>
        <dbReference type="ARBA" id="ARBA00022695"/>
    </source>
</evidence>
<evidence type="ECO:0000256" key="8">
    <source>
        <dbReference type="ARBA" id="ARBA00022840"/>
    </source>
</evidence>
<dbReference type="SUPFAM" id="SSF53613">
    <property type="entry name" value="Ribokinase-like"/>
    <property type="match status" value="1"/>
</dbReference>
<dbReference type="EMBL" id="CP036425">
    <property type="protein sequence ID" value="QDU34983.1"/>
    <property type="molecule type" value="Genomic_DNA"/>
</dbReference>
<evidence type="ECO:0000256" key="11">
    <source>
        <dbReference type="ARBA" id="ARBA00047428"/>
    </source>
</evidence>
<dbReference type="Gene3D" id="3.40.1190.20">
    <property type="match status" value="1"/>
</dbReference>
<keyword evidence="5 12" id="KW-0548">Nucleotidyltransferase</keyword>
<comment type="function">
    <text evidence="2 12">Catalyzes the ADP transfer from ATP to D-glycero-beta-D-manno-heptose 1-phosphate, yielding ADP-D-glycero-beta-D-manno-heptose.</text>
</comment>
<dbReference type="HAMAP" id="MF_01603">
    <property type="entry name" value="HldE"/>
    <property type="match status" value="1"/>
</dbReference>
<keyword evidence="7 12" id="KW-0418">Kinase</keyword>
<dbReference type="CDD" id="cd01172">
    <property type="entry name" value="RfaE_like"/>
    <property type="match status" value="1"/>
</dbReference>
<dbReference type="GO" id="GO:0005524">
    <property type="term" value="F:ATP binding"/>
    <property type="evidence" value="ECO:0007669"/>
    <property type="project" value="UniProtKB-UniRule"/>
</dbReference>
<gene>
    <name evidence="12 15" type="primary">hldE</name>
    <name evidence="15" type="ORF">KS4_30600</name>
</gene>
<dbReference type="GO" id="GO:0097171">
    <property type="term" value="P:ADP-L-glycero-beta-D-manno-heptose biosynthetic process"/>
    <property type="evidence" value="ECO:0007669"/>
    <property type="project" value="UniProtKB-UniPathway"/>
</dbReference>
<dbReference type="Pfam" id="PF00294">
    <property type="entry name" value="PfkB"/>
    <property type="match status" value="1"/>
</dbReference>
<dbReference type="EC" id="2.7.7.70" evidence="12"/>